<evidence type="ECO:0000256" key="1">
    <source>
        <dbReference type="SAM" id="MobiDB-lite"/>
    </source>
</evidence>
<protein>
    <submittedName>
        <fullName evidence="2">Uncharacterized protein</fullName>
    </submittedName>
</protein>
<evidence type="ECO:0000313" key="2">
    <source>
        <dbReference type="EMBL" id="QHB52438.1"/>
    </source>
</evidence>
<proteinExistence type="predicted"/>
<feature type="region of interest" description="Disordered" evidence="1">
    <location>
        <begin position="56"/>
        <end position="90"/>
    </location>
</feature>
<evidence type="ECO:0000313" key="3">
    <source>
        <dbReference type="Proteomes" id="UP000465035"/>
    </source>
</evidence>
<accession>A0A6P1E6U2</accession>
<dbReference type="EMBL" id="CP047121">
    <property type="protein sequence ID" value="QHB52438.1"/>
    <property type="molecule type" value="Genomic_DNA"/>
</dbReference>
<reference evidence="2 3" key="1">
    <citation type="submission" date="2019-12" db="EMBL/GenBank/DDBJ databases">
        <title>Lactobacillus hilgardii FLUB.</title>
        <authorList>
            <person name="Gustaw K."/>
        </authorList>
    </citation>
    <scope>NUCLEOTIDE SEQUENCE [LARGE SCALE GENOMIC DNA]</scope>
    <source>
        <strain evidence="2 3">FLUB</strain>
    </source>
</reference>
<dbReference type="Proteomes" id="UP000465035">
    <property type="component" value="Chromosome"/>
</dbReference>
<sequence>MKTIYDREKLQHFIGYLKDDNQVLQLFFLHARIGTVGLKMERYYFKKQLFQRQTASSKGVGNRWMTKGLRTRPKSSNGLYRCQNSPILPD</sequence>
<dbReference type="AlphaFoldDB" id="A0A6P1E6U2"/>
<gene>
    <name evidence="2" type="ORF">GQR93_09645</name>
</gene>
<feature type="compositionally biased region" description="Polar residues" evidence="1">
    <location>
        <begin position="74"/>
        <end position="90"/>
    </location>
</feature>
<organism evidence="2 3">
    <name type="scientific">Lentilactobacillus hilgardii</name>
    <name type="common">Lactobacillus hilgardii</name>
    <dbReference type="NCBI Taxonomy" id="1588"/>
    <lineage>
        <taxon>Bacteria</taxon>
        <taxon>Bacillati</taxon>
        <taxon>Bacillota</taxon>
        <taxon>Bacilli</taxon>
        <taxon>Lactobacillales</taxon>
        <taxon>Lactobacillaceae</taxon>
        <taxon>Lentilactobacillus</taxon>
    </lineage>
</organism>
<name>A0A6P1E6U2_LENHI</name>